<reference evidence="3" key="1">
    <citation type="submission" date="2023-03" db="EMBL/GenBank/DDBJ databases">
        <title>Massive genome expansion in bonnet fungi (Mycena s.s.) driven by repeated elements and novel gene families across ecological guilds.</title>
        <authorList>
            <consortium name="Lawrence Berkeley National Laboratory"/>
            <person name="Harder C.B."/>
            <person name="Miyauchi S."/>
            <person name="Viragh M."/>
            <person name="Kuo A."/>
            <person name="Thoen E."/>
            <person name="Andreopoulos B."/>
            <person name="Lu D."/>
            <person name="Skrede I."/>
            <person name="Drula E."/>
            <person name="Henrissat B."/>
            <person name="Morin E."/>
            <person name="Kohler A."/>
            <person name="Barry K."/>
            <person name="LaButti K."/>
            <person name="Morin E."/>
            <person name="Salamov A."/>
            <person name="Lipzen A."/>
            <person name="Mereny Z."/>
            <person name="Hegedus B."/>
            <person name="Baldrian P."/>
            <person name="Stursova M."/>
            <person name="Weitz H."/>
            <person name="Taylor A."/>
            <person name="Grigoriev I.V."/>
            <person name="Nagy L.G."/>
            <person name="Martin F."/>
            <person name="Kauserud H."/>
        </authorList>
    </citation>
    <scope>NUCLEOTIDE SEQUENCE</scope>
    <source>
        <strain evidence="3">CBHHK067</strain>
    </source>
</reference>
<dbReference type="AlphaFoldDB" id="A0AAD7D2W5"/>
<accession>A0AAD7D2W5</accession>
<evidence type="ECO:0000313" key="4">
    <source>
        <dbReference type="Proteomes" id="UP001221757"/>
    </source>
</evidence>
<dbReference type="EMBL" id="JARKIE010000144">
    <property type="protein sequence ID" value="KAJ7676260.1"/>
    <property type="molecule type" value="Genomic_DNA"/>
</dbReference>
<dbReference type="SUPFAM" id="SSF55347">
    <property type="entry name" value="Glyceraldehyde-3-phosphate dehydrogenase-like, C-terminal domain"/>
    <property type="match status" value="1"/>
</dbReference>
<evidence type="ECO:0000313" key="3">
    <source>
        <dbReference type="EMBL" id="KAJ7676260.1"/>
    </source>
</evidence>
<dbReference type="InterPro" id="IPR032095">
    <property type="entry name" value="Sacchrp_dh-like_C"/>
</dbReference>
<evidence type="ECO:0000259" key="2">
    <source>
        <dbReference type="Pfam" id="PF16653"/>
    </source>
</evidence>
<name>A0AAD7D2W5_MYCRO</name>
<evidence type="ECO:0000256" key="1">
    <source>
        <dbReference type="SAM" id="MobiDB-lite"/>
    </source>
</evidence>
<dbReference type="Gene3D" id="3.30.360.10">
    <property type="entry name" value="Dihydrodipicolinate Reductase, domain 2"/>
    <property type="match status" value="1"/>
</dbReference>
<organism evidence="3 4">
    <name type="scientific">Mycena rosella</name>
    <name type="common">Pink bonnet</name>
    <name type="synonym">Agaricus rosellus</name>
    <dbReference type="NCBI Taxonomy" id="1033263"/>
    <lineage>
        <taxon>Eukaryota</taxon>
        <taxon>Fungi</taxon>
        <taxon>Dikarya</taxon>
        <taxon>Basidiomycota</taxon>
        <taxon>Agaricomycotina</taxon>
        <taxon>Agaricomycetes</taxon>
        <taxon>Agaricomycetidae</taxon>
        <taxon>Agaricales</taxon>
        <taxon>Marasmiineae</taxon>
        <taxon>Mycenaceae</taxon>
        <taxon>Mycena</taxon>
    </lineage>
</organism>
<feature type="region of interest" description="Disordered" evidence="1">
    <location>
        <begin position="1"/>
        <end position="22"/>
    </location>
</feature>
<proteinExistence type="predicted"/>
<comment type="caution">
    <text evidence="3">The sequence shown here is derived from an EMBL/GenBank/DDBJ whole genome shotgun (WGS) entry which is preliminary data.</text>
</comment>
<dbReference type="Proteomes" id="UP001221757">
    <property type="component" value="Unassembled WGS sequence"/>
</dbReference>
<sequence length="154" mass="17233">MHGMGYSPTDTHARVERGNPGVHSSRVDMLRFLFPRRPCHSLEQTKTETTFRAARPHVGIVVLNEAGLGPELIASTRSHSIDAFTFDTLPNHGSVPFREFYNISEAEKVFRGRVRNVGFTAFLAALVKLGWLAVKNGQRAALLLDHLKFFKDTT</sequence>
<protein>
    <recommendedName>
        <fullName evidence="2">Saccharopine dehydrogenase-like C-terminal domain-containing protein</fullName>
    </recommendedName>
</protein>
<dbReference type="Pfam" id="PF16653">
    <property type="entry name" value="Sacchrp_dh_C"/>
    <property type="match status" value="1"/>
</dbReference>
<feature type="domain" description="Saccharopine dehydrogenase-like C-terminal" evidence="2">
    <location>
        <begin position="77"/>
        <end position="136"/>
    </location>
</feature>
<gene>
    <name evidence="3" type="ORF">B0H17DRAFT_1207392</name>
</gene>
<keyword evidence="4" id="KW-1185">Reference proteome</keyword>